<accession>A0A2N6QLJ8</accession>
<reference evidence="1 2" key="1">
    <citation type="submission" date="2017-09" db="EMBL/GenBank/DDBJ databases">
        <title>Bacterial strain isolated from the female urinary microbiota.</title>
        <authorList>
            <person name="Thomas-White K."/>
            <person name="Kumar N."/>
            <person name="Forster S."/>
            <person name="Putonti C."/>
            <person name="Lawley T."/>
            <person name="Wolfe A.J."/>
        </authorList>
    </citation>
    <scope>NUCLEOTIDE SEQUENCE [LARGE SCALE GENOMIC DNA]</scope>
    <source>
        <strain evidence="1 2">UMB0834</strain>
    </source>
</reference>
<protein>
    <submittedName>
        <fullName evidence="1">Uncharacterized protein</fullName>
    </submittedName>
</protein>
<evidence type="ECO:0000313" key="1">
    <source>
        <dbReference type="EMBL" id="PMC20511.1"/>
    </source>
</evidence>
<dbReference type="RefSeq" id="WP_102696036.1">
    <property type="nucleotide sequence ID" value="NZ_JANSLJ010000003.1"/>
</dbReference>
<dbReference type="EMBL" id="PNGG01000001">
    <property type="protein sequence ID" value="PMC20511.1"/>
    <property type="molecule type" value="Genomic_DNA"/>
</dbReference>
<name>A0A2N6QLJ8_9STAP</name>
<dbReference type="Proteomes" id="UP000235748">
    <property type="component" value="Unassembled WGS sequence"/>
</dbReference>
<dbReference type="AlphaFoldDB" id="A0A2N6QLJ8"/>
<evidence type="ECO:0000313" key="2">
    <source>
        <dbReference type="Proteomes" id="UP000235748"/>
    </source>
</evidence>
<proteinExistence type="predicted"/>
<comment type="caution">
    <text evidence="1">The sequence shown here is derived from an EMBL/GenBank/DDBJ whole genome shotgun (WGS) entry which is preliminary data.</text>
</comment>
<organism evidence="1 2">
    <name type="scientific">Staphylococcus pettenkoferi</name>
    <dbReference type="NCBI Taxonomy" id="170573"/>
    <lineage>
        <taxon>Bacteria</taxon>
        <taxon>Bacillati</taxon>
        <taxon>Bacillota</taxon>
        <taxon>Bacilli</taxon>
        <taxon>Bacillales</taxon>
        <taxon>Staphylococcaceae</taxon>
        <taxon>Staphylococcus</taxon>
    </lineage>
</organism>
<sequence length="74" mass="8350">MNNKIIQILNTNKNMAAQYDSGNGIIFECPIVCLALVENNDGYRYVEPMDMTSDGDIDFSGYDDSRFLGVKIYD</sequence>
<gene>
    <name evidence="1" type="ORF">CJ235_02230</name>
</gene>